<organism evidence="1 3">
    <name type="scientific">Capnocytophaga catalasegens</name>
    <dbReference type="NCBI Taxonomy" id="1004260"/>
    <lineage>
        <taxon>Bacteria</taxon>
        <taxon>Pseudomonadati</taxon>
        <taxon>Bacteroidota</taxon>
        <taxon>Flavobacteriia</taxon>
        <taxon>Flavobacteriales</taxon>
        <taxon>Flavobacteriaceae</taxon>
        <taxon>Capnocytophaga</taxon>
    </lineage>
</organism>
<gene>
    <name evidence="1" type="ORF">RCZ15_03140</name>
    <name evidence="2" type="ORF">RCZ16_08070</name>
</gene>
<accession>A0AAV5ARZ8</accession>
<name>A0AAV5ARZ8_9FLAO</name>
<dbReference type="EMBL" id="BQKA01000006">
    <property type="protein sequence ID" value="GJM49339.1"/>
    <property type="molecule type" value="Genomic_DNA"/>
</dbReference>
<sequence>MRNKRKVTYHIFRFYQRNTDNNFEDFDFDNFVNYLNGLNENEKKYYINESKFCSVEFISTLHQRNFQGRQKCFFGCIKSAPFGTRKNLLDHTTNSERNNPKLLTEGEKEQNYFILAFNRNSEFEIIYQNVHLGINAHQFKDYLDKMIYKYMLSLNVEQSFDTEIGDIIINNPEEIIDRIHRIVECKVYMDKEVLGSEFLNLSQRTLNVKNELIIGAKAEFNQSIREYVRDVLQNLTQDTRIFRIWVRGKDNNNNETKFFIEKIIKSNYIEVTIDPNSGAIVRDDIKKEMINLI</sequence>
<dbReference type="EMBL" id="BQKB01000013">
    <property type="protein sequence ID" value="GJM52490.1"/>
    <property type="molecule type" value="Genomic_DNA"/>
</dbReference>
<dbReference type="Proteomes" id="UP001207736">
    <property type="component" value="Unassembled WGS sequence"/>
</dbReference>
<evidence type="ECO:0000313" key="2">
    <source>
        <dbReference type="EMBL" id="GJM52490.1"/>
    </source>
</evidence>
<keyword evidence="4" id="KW-1185">Reference proteome</keyword>
<proteinExistence type="predicted"/>
<dbReference type="AlphaFoldDB" id="A0AAV5ARZ8"/>
<protein>
    <submittedName>
        <fullName evidence="1">Uncharacterized protein</fullName>
    </submittedName>
</protein>
<reference evidence="1 4" key="1">
    <citation type="submission" date="2021-11" db="EMBL/GenBank/DDBJ databases">
        <title>Draft genome sequence of Capnocytophaga sp. strain KC07075 isolated from cat oral cavity.</title>
        <authorList>
            <person name="Suzuki M."/>
            <person name="Imaoka K."/>
            <person name="Kimura M."/>
            <person name="Morikawa S."/>
            <person name="Maeda K."/>
        </authorList>
    </citation>
    <scope>NUCLEOTIDE SEQUENCE</scope>
    <source>
        <strain evidence="1">KC07075</strain>
        <strain evidence="2 4">KC07079</strain>
    </source>
</reference>
<comment type="caution">
    <text evidence="1">The sequence shown here is derived from an EMBL/GenBank/DDBJ whole genome shotgun (WGS) entry which is preliminary data.</text>
</comment>
<dbReference type="RefSeq" id="WP_264845927.1">
    <property type="nucleotide sequence ID" value="NZ_BPMA01000016.1"/>
</dbReference>
<evidence type="ECO:0000313" key="4">
    <source>
        <dbReference type="Proteomes" id="UP001208692"/>
    </source>
</evidence>
<evidence type="ECO:0000313" key="3">
    <source>
        <dbReference type="Proteomes" id="UP001207736"/>
    </source>
</evidence>
<evidence type="ECO:0000313" key="1">
    <source>
        <dbReference type="EMBL" id="GJM49339.1"/>
    </source>
</evidence>
<dbReference type="Proteomes" id="UP001208692">
    <property type="component" value="Unassembled WGS sequence"/>
</dbReference>